<protein>
    <recommendedName>
        <fullName evidence="2">C2H2-type domain-containing protein</fullName>
    </recommendedName>
</protein>
<reference evidence="3" key="1">
    <citation type="submission" date="2015-11" db="EMBL/GenBank/DDBJ databases">
        <title>De novo transcriptome assembly of four potential Pierce s Disease insect vectors from Arizona vineyards.</title>
        <authorList>
            <person name="Tassone E.E."/>
        </authorList>
    </citation>
    <scope>NUCLEOTIDE SEQUENCE</scope>
</reference>
<dbReference type="SMART" id="SM00355">
    <property type="entry name" value="ZnF_C2H2"/>
    <property type="match status" value="1"/>
</dbReference>
<feature type="non-terminal residue" evidence="3">
    <location>
        <position position="135"/>
    </location>
</feature>
<dbReference type="EMBL" id="GECZ01001654">
    <property type="protein sequence ID" value="JAS68115.1"/>
    <property type="molecule type" value="Transcribed_RNA"/>
</dbReference>
<proteinExistence type="predicted"/>
<dbReference type="GO" id="GO:0008270">
    <property type="term" value="F:zinc ion binding"/>
    <property type="evidence" value="ECO:0007669"/>
    <property type="project" value="UniProtKB-KW"/>
</dbReference>
<feature type="domain" description="C2H2-type" evidence="2">
    <location>
        <begin position="25"/>
        <end position="53"/>
    </location>
</feature>
<name>A0A1B6H0C7_9HEMI</name>
<sequence>FGGVHTSLCHLGRCSGPVEVADGDFFCTECGRSFNSQIGLSQHKRHRHPAVRNIESMAPPLRPDRPLGPYEWSEADTSRLVNELNGAPPRGRYAAEIVPIFPGKSIKQIQASLVRSGRLGVVPHPIADPVLAVEA</sequence>
<feature type="non-terminal residue" evidence="3">
    <location>
        <position position="1"/>
    </location>
</feature>
<organism evidence="3">
    <name type="scientific">Cuerna arida</name>
    <dbReference type="NCBI Taxonomy" id="1464854"/>
    <lineage>
        <taxon>Eukaryota</taxon>
        <taxon>Metazoa</taxon>
        <taxon>Ecdysozoa</taxon>
        <taxon>Arthropoda</taxon>
        <taxon>Hexapoda</taxon>
        <taxon>Insecta</taxon>
        <taxon>Pterygota</taxon>
        <taxon>Neoptera</taxon>
        <taxon>Paraneoptera</taxon>
        <taxon>Hemiptera</taxon>
        <taxon>Auchenorrhyncha</taxon>
        <taxon>Membracoidea</taxon>
        <taxon>Cicadellidae</taxon>
        <taxon>Cicadellinae</taxon>
        <taxon>Proconiini</taxon>
        <taxon>Cuerna</taxon>
    </lineage>
</organism>
<evidence type="ECO:0000259" key="2">
    <source>
        <dbReference type="PROSITE" id="PS50157"/>
    </source>
</evidence>
<keyword evidence="1" id="KW-0862">Zinc</keyword>
<dbReference type="PROSITE" id="PS50157">
    <property type="entry name" value="ZINC_FINGER_C2H2_2"/>
    <property type="match status" value="1"/>
</dbReference>
<accession>A0A1B6H0C7</accession>
<keyword evidence="1" id="KW-0479">Metal-binding</keyword>
<dbReference type="Gene3D" id="3.30.160.60">
    <property type="entry name" value="Classic Zinc Finger"/>
    <property type="match status" value="1"/>
</dbReference>
<dbReference type="InterPro" id="IPR013087">
    <property type="entry name" value="Znf_C2H2_type"/>
</dbReference>
<keyword evidence="1" id="KW-0863">Zinc-finger</keyword>
<dbReference type="PROSITE" id="PS00028">
    <property type="entry name" value="ZINC_FINGER_C2H2_1"/>
    <property type="match status" value="1"/>
</dbReference>
<dbReference type="AlphaFoldDB" id="A0A1B6H0C7"/>
<evidence type="ECO:0000256" key="1">
    <source>
        <dbReference type="PROSITE-ProRule" id="PRU00042"/>
    </source>
</evidence>
<evidence type="ECO:0000313" key="3">
    <source>
        <dbReference type="EMBL" id="JAS68115.1"/>
    </source>
</evidence>
<gene>
    <name evidence="3" type="ORF">g.1828</name>
</gene>